<evidence type="ECO:0000313" key="15">
    <source>
        <dbReference type="EMBL" id="KZT68579.1"/>
    </source>
</evidence>
<dbReference type="InterPro" id="IPR001128">
    <property type="entry name" value="Cyt_P450"/>
</dbReference>
<sequence length="521" mass="58770">MFEVLSSYIYIPLLLAGFVYVVGRSGRVWREGLPPGPRGLPFVGSALQMPRVHPERTFAIWAKEYGDLMYAEIFGNRIIIINSQKIAHDLLERRGAKYSDRPRMVTLVELLGWEPTLTTLQYGTESFRKHRKWIQGAFGESKAVQSLDTERQREVCIFLLGLMETPDDFPLHIRRYVTGLVVEAVYGHRITSLEDQYVTLMDRAMEATAATGMVAGALVDLLPFLQYVPSWMPGAAFKRAALHARKLVWEGHHVPYRMVRDAVMSGNAPPSFTSSLIESAEKAGRLHEEERDIIGAAGVIYGAATDTTKTVLLTFILAMVLHPEVCAKAQEEVTRVIGRNRLPTIEDRPNLPYIDCVLKETYRWNSPVPLVSGAPHHITNECDEYDGYRIPKHTTVVTNLWSICKDERIWEDPDNFRPERFLAKNAIGTEELDPRNVVFGHGRRLCPGRQFADTTLFLAIANIAATLDIGNARDVDGREITPEASFAPSFISYPQDFRCAITLRSEAWRDIVMEALTRLPA</sequence>
<keyword evidence="16" id="KW-1185">Reference proteome</keyword>
<evidence type="ECO:0000256" key="13">
    <source>
        <dbReference type="PIRSR" id="PIRSR602401-1"/>
    </source>
</evidence>
<dbReference type="InterPro" id="IPR050364">
    <property type="entry name" value="Cytochrome_P450_fung"/>
</dbReference>
<dbReference type="InterPro" id="IPR017972">
    <property type="entry name" value="Cyt_P450_CS"/>
</dbReference>
<feature type="binding site" description="axial binding residue" evidence="13">
    <location>
        <position position="446"/>
    </location>
    <ligand>
        <name>heme</name>
        <dbReference type="ChEBI" id="CHEBI:30413"/>
    </ligand>
    <ligandPart>
        <name>Fe</name>
        <dbReference type="ChEBI" id="CHEBI:18248"/>
    </ligandPart>
</feature>
<dbReference type="GO" id="GO:0005506">
    <property type="term" value="F:iron ion binding"/>
    <property type="evidence" value="ECO:0007669"/>
    <property type="project" value="InterPro"/>
</dbReference>
<dbReference type="AlphaFoldDB" id="A0A165PSI9"/>
<evidence type="ECO:0000313" key="16">
    <source>
        <dbReference type="Proteomes" id="UP000076727"/>
    </source>
</evidence>
<dbReference type="SUPFAM" id="SSF48264">
    <property type="entry name" value="Cytochrome P450"/>
    <property type="match status" value="1"/>
</dbReference>
<keyword evidence="5 13" id="KW-0349">Heme</keyword>
<comment type="similarity">
    <text evidence="4 14">Belongs to the cytochrome P450 family.</text>
</comment>
<gene>
    <name evidence="15" type="ORF">DAEQUDRAFT_751238</name>
</gene>
<dbReference type="PRINTS" id="PR00463">
    <property type="entry name" value="EP450I"/>
</dbReference>
<dbReference type="Pfam" id="PF00067">
    <property type="entry name" value="p450"/>
    <property type="match status" value="1"/>
</dbReference>
<dbReference type="InterPro" id="IPR002401">
    <property type="entry name" value="Cyt_P450_E_grp-I"/>
</dbReference>
<dbReference type="GO" id="GO:0020037">
    <property type="term" value="F:heme binding"/>
    <property type="evidence" value="ECO:0007669"/>
    <property type="project" value="InterPro"/>
</dbReference>
<name>A0A165PSI9_9APHY</name>
<protein>
    <submittedName>
        <fullName evidence="15">Cytochrome P450</fullName>
    </submittedName>
</protein>
<evidence type="ECO:0000256" key="3">
    <source>
        <dbReference type="ARBA" id="ARBA00005179"/>
    </source>
</evidence>
<evidence type="ECO:0000256" key="9">
    <source>
        <dbReference type="ARBA" id="ARBA00023002"/>
    </source>
</evidence>
<keyword evidence="11 14" id="KW-0503">Monooxygenase</keyword>
<dbReference type="PROSITE" id="PS00086">
    <property type="entry name" value="CYTOCHROME_P450"/>
    <property type="match status" value="1"/>
</dbReference>
<keyword evidence="12" id="KW-0472">Membrane</keyword>
<dbReference type="Gene3D" id="1.10.630.10">
    <property type="entry name" value="Cytochrome P450"/>
    <property type="match status" value="1"/>
</dbReference>
<proteinExistence type="inferred from homology"/>
<evidence type="ECO:0000256" key="5">
    <source>
        <dbReference type="ARBA" id="ARBA00022617"/>
    </source>
</evidence>
<dbReference type="EMBL" id="KV429065">
    <property type="protein sequence ID" value="KZT68579.1"/>
    <property type="molecule type" value="Genomic_DNA"/>
</dbReference>
<dbReference type="InterPro" id="IPR036396">
    <property type="entry name" value="Cyt_P450_sf"/>
</dbReference>
<evidence type="ECO:0000256" key="11">
    <source>
        <dbReference type="ARBA" id="ARBA00023033"/>
    </source>
</evidence>
<dbReference type="GO" id="GO:0016020">
    <property type="term" value="C:membrane"/>
    <property type="evidence" value="ECO:0007669"/>
    <property type="project" value="UniProtKB-SubCell"/>
</dbReference>
<accession>A0A165PSI9</accession>
<dbReference type="GO" id="GO:0016705">
    <property type="term" value="F:oxidoreductase activity, acting on paired donors, with incorporation or reduction of molecular oxygen"/>
    <property type="evidence" value="ECO:0007669"/>
    <property type="project" value="InterPro"/>
</dbReference>
<comment type="subcellular location">
    <subcellularLocation>
        <location evidence="2">Membrane</location>
        <topology evidence="2">Single-pass membrane protein</topology>
    </subcellularLocation>
</comment>
<comment type="cofactor">
    <cofactor evidence="1 13">
        <name>heme</name>
        <dbReference type="ChEBI" id="CHEBI:30413"/>
    </cofactor>
</comment>
<evidence type="ECO:0000256" key="7">
    <source>
        <dbReference type="ARBA" id="ARBA00022723"/>
    </source>
</evidence>
<dbReference type="PANTHER" id="PTHR46300">
    <property type="entry name" value="P450, PUTATIVE (EUROFUNG)-RELATED-RELATED"/>
    <property type="match status" value="1"/>
</dbReference>
<evidence type="ECO:0000256" key="1">
    <source>
        <dbReference type="ARBA" id="ARBA00001971"/>
    </source>
</evidence>
<comment type="pathway">
    <text evidence="3">Secondary metabolite biosynthesis.</text>
</comment>
<keyword evidence="10 13" id="KW-0408">Iron</keyword>
<dbReference type="Proteomes" id="UP000076727">
    <property type="component" value="Unassembled WGS sequence"/>
</dbReference>
<evidence type="ECO:0000256" key="12">
    <source>
        <dbReference type="ARBA" id="ARBA00023136"/>
    </source>
</evidence>
<dbReference type="PANTHER" id="PTHR46300:SF7">
    <property type="entry name" value="P450, PUTATIVE (EUROFUNG)-RELATED"/>
    <property type="match status" value="1"/>
</dbReference>
<reference evidence="15 16" key="1">
    <citation type="journal article" date="2016" name="Mol. Biol. Evol.">
        <title>Comparative Genomics of Early-Diverging Mushroom-Forming Fungi Provides Insights into the Origins of Lignocellulose Decay Capabilities.</title>
        <authorList>
            <person name="Nagy L.G."/>
            <person name="Riley R."/>
            <person name="Tritt A."/>
            <person name="Adam C."/>
            <person name="Daum C."/>
            <person name="Floudas D."/>
            <person name="Sun H."/>
            <person name="Yadav J.S."/>
            <person name="Pangilinan J."/>
            <person name="Larsson K.H."/>
            <person name="Matsuura K."/>
            <person name="Barry K."/>
            <person name="Labutti K."/>
            <person name="Kuo R."/>
            <person name="Ohm R.A."/>
            <person name="Bhattacharya S.S."/>
            <person name="Shirouzu T."/>
            <person name="Yoshinaga Y."/>
            <person name="Martin F.M."/>
            <person name="Grigoriev I.V."/>
            <person name="Hibbett D.S."/>
        </authorList>
    </citation>
    <scope>NUCLEOTIDE SEQUENCE [LARGE SCALE GENOMIC DNA]</scope>
    <source>
        <strain evidence="15 16">L-15889</strain>
    </source>
</reference>
<evidence type="ECO:0000256" key="4">
    <source>
        <dbReference type="ARBA" id="ARBA00010617"/>
    </source>
</evidence>
<dbReference type="CDD" id="cd11065">
    <property type="entry name" value="CYP64-like"/>
    <property type="match status" value="1"/>
</dbReference>
<evidence type="ECO:0000256" key="8">
    <source>
        <dbReference type="ARBA" id="ARBA00022989"/>
    </source>
</evidence>
<keyword evidence="6" id="KW-0812">Transmembrane</keyword>
<keyword evidence="8" id="KW-1133">Transmembrane helix</keyword>
<dbReference type="GO" id="GO:0004497">
    <property type="term" value="F:monooxygenase activity"/>
    <property type="evidence" value="ECO:0007669"/>
    <property type="project" value="UniProtKB-KW"/>
</dbReference>
<keyword evidence="9 14" id="KW-0560">Oxidoreductase</keyword>
<dbReference type="STRING" id="1314783.A0A165PSI9"/>
<evidence type="ECO:0000256" key="14">
    <source>
        <dbReference type="RuleBase" id="RU000461"/>
    </source>
</evidence>
<keyword evidence="7 13" id="KW-0479">Metal-binding</keyword>
<dbReference type="OrthoDB" id="2779462at2759"/>
<evidence type="ECO:0000256" key="6">
    <source>
        <dbReference type="ARBA" id="ARBA00022692"/>
    </source>
</evidence>
<evidence type="ECO:0000256" key="10">
    <source>
        <dbReference type="ARBA" id="ARBA00023004"/>
    </source>
</evidence>
<evidence type="ECO:0000256" key="2">
    <source>
        <dbReference type="ARBA" id="ARBA00004167"/>
    </source>
</evidence>
<organism evidence="15 16">
    <name type="scientific">Daedalea quercina L-15889</name>
    <dbReference type="NCBI Taxonomy" id="1314783"/>
    <lineage>
        <taxon>Eukaryota</taxon>
        <taxon>Fungi</taxon>
        <taxon>Dikarya</taxon>
        <taxon>Basidiomycota</taxon>
        <taxon>Agaricomycotina</taxon>
        <taxon>Agaricomycetes</taxon>
        <taxon>Polyporales</taxon>
        <taxon>Fomitopsis</taxon>
    </lineage>
</organism>